<dbReference type="Gene3D" id="3.90.550.10">
    <property type="entry name" value="Spore Coat Polysaccharide Biosynthesis Protein SpsA, Chain A"/>
    <property type="match status" value="1"/>
</dbReference>
<gene>
    <name evidence="1" type="ORF">LPB19_15065</name>
</gene>
<proteinExistence type="predicted"/>
<dbReference type="EMBL" id="CP071247">
    <property type="protein sequence ID" value="QSP94480.1"/>
    <property type="molecule type" value="Genomic_DNA"/>
</dbReference>
<evidence type="ECO:0000313" key="1">
    <source>
        <dbReference type="EMBL" id="QSP94480.1"/>
    </source>
</evidence>
<dbReference type="RefSeq" id="WP_206643700.1">
    <property type="nucleotide sequence ID" value="NZ_CP071247.1"/>
</dbReference>
<dbReference type="InterPro" id="IPR029044">
    <property type="entry name" value="Nucleotide-diphossugar_trans"/>
</dbReference>
<dbReference type="PANTHER" id="PTHR21485:SF6">
    <property type="entry name" value="N-ACYLNEURAMINATE CYTIDYLYLTRANSFERASE-RELATED"/>
    <property type="match status" value="1"/>
</dbReference>
<dbReference type="CDD" id="cd02513">
    <property type="entry name" value="CMP-NeuAc_Synthase"/>
    <property type="match status" value="1"/>
</dbReference>
<dbReference type="GO" id="GO:0016779">
    <property type="term" value="F:nucleotidyltransferase activity"/>
    <property type="evidence" value="ECO:0007669"/>
    <property type="project" value="UniProtKB-KW"/>
</dbReference>
<name>A0ABX7MQ90_9GAMM</name>
<keyword evidence="1" id="KW-0808">Transferase</keyword>
<dbReference type="InterPro" id="IPR050793">
    <property type="entry name" value="CMP-NeuNAc_synthase"/>
</dbReference>
<keyword evidence="2" id="KW-1185">Reference proteome</keyword>
<evidence type="ECO:0000313" key="2">
    <source>
        <dbReference type="Proteomes" id="UP000663555"/>
    </source>
</evidence>
<dbReference type="Pfam" id="PF02348">
    <property type="entry name" value="CTP_transf_3"/>
    <property type="match status" value="1"/>
</dbReference>
<dbReference type="SUPFAM" id="SSF53448">
    <property type="entry name" value="Nucleotide-diphospho-sugar transferases"/>
    <property type="match status" value="1"/>
</dbReference>
<sequence>MTEPSERLIVIPARGGSKRLPRKNVLPLAGKPLICWTIEAALETGLNARIMVTSDDEEILSTARRYADKGLIAHKRPVELATDHATTADVLQEALDADQQAGYSAKTLILLQPTSPLRLAEDIRAAVENYEHSGSGDTVVSVCEVDHPTAWIGTISDGGHLNGLELTGKRAQDYQKEYRLNGAVYVTSTKTLRETGRLFTDSVRACVMPRVRSIDIDEAVDFRICEHLIKSMAIKL</sequence>
<dbReference type="Proteomes" id="UP000663555">
    <property type="component" value="Chromosome"/>
</dbReference>
<protein>
    <submittedName>
        <fullName evidence="1">Acylneuraminate cytidylyltransferase family protein</fullName>
    </submittedName>
</protein>
<dbReference type="PANTHER" id="PTHR21485">
    <property type="entry name" value="HAD SUPERFAMILY MEMBERS CMAS AND KDSC"/>
    <property type="match status" value="1"/>
</dbReference>
<reference evidence="1 2" key="1">
    <citation type="submission" date="2021-03" db="EMBL/GenBank/DDBJ databases">
        <title>Genome sequencing of Marinobacter sp. LPB0319.</title>
        <authorList>
            <person name="Kim J."/>
        </authorList>
    </citation>
    <scope>NUCLEOTIDE SEQUENCE [LARGE SCALE GENOMIC DNA]</scope>
    <source>
        <strain evidence="1 2">LPB0319</strain>
    </source>
</reference>
<accession>A0ABX7MQ90</accession>
<organism evidence="1 2">
    <name type="scientific">Marinobacter salinisoli</name>
    <dbReference type="NCBI Taxonomy" id="2769486"/>
    <lineage>
        <taxon>Bacteria</taxon>
        <taxon>Pseudomonadati</taxon>
        <taxon>Pseudomonadota</taxon>
        <taxon>Gammaproteobacteria</taxon>
        <taxon>Pseudomonadales</taxon>
        <taxon>Marinobacteraceae</taxon>
        <taxon>Marinobacter</taxon>
    </lineage>
</organism>
<keyword evidence="1" id="KW-0548">Nucleotidyltransferase</keyword>
<dbReference type="InterPro" id="IPR003329">
    <property type="entry name" value="Cytidylyl_trans"/>
</dbReference>